<evidence type="ECO:0000256" key="7">
    <source>
        <dbReference type="ARBA" id="ARBA00022982"/>
    </source>
</evidence>
<evidence type="ECO:0000256" key="4">
    <source>
        <dbReference type="ARBA" id="ARBA00022448"/>
    </source>
</evidence>
<dbReference type="GO" id="GO:0005743">
    <property type="term" value="C:mitochondrial inner membrane"/>
    <property type="evidence" value="ECO:0007669"/>
    <property type="project" value="UniProtKB-SubCell"/>
</dbReference>
<gene>
    <name evidence="10" type="ORF">DPMN_173401</name>
</gene>
<evidence type="ECO:0000256" key="6">
    <source>
        <dbReference type="ARBA" id="ARBA00022792"/>
    </source>
</evidence>
<comment type="subcellular location">
    <subcellularLocation>
        <location evidence="1">Mitochondrion inner membrane</location>
        <topology evidence="1">Peripheral membrane protein</topology>
        <orientation evidence="1">Matrix side</orientation>
    </subcellularLocation>
</comment>
<keyword evidence="4" id="KW-0813">Transport</keyword>
<keyword evidence="5" id="KW-0679">Respiratory chain</keyword>
<dbReference type="AlphaFoldDB" id="A0A9D4IHJ2"/>
<comment type="similarity">
    <text evidence="2">Belongs to the complex I LYR family.</text>
</comment>
<dbReference type="PANTHER" id="PTHR12868:SF0">
    <property type="entry name" value="NADH DEHYDROGENASE [UBIQUINONE] 1 BETA SUBCOMPLEX SUBUNIT 9"/>
    <property type="match status" value="1"/>
</dbReference>
<proteinExistence type="inferred from homology"/>
<dbReference type="PANTHER" id="PTHR12868">
    <property type="entry name" value="NADH-UBIQUINONE OXIDOREDUCTASE B22 SUBUNIT"/>
    <property type="match status" value="1"/>
</dbReference>
<keyword evidence="6" id="KW-0999">Mitochondrion inner membrane</keyword>
<dbReference type="Proteomes" id="UP000828390">
    <property type="component" value="Unassembled WGS sequence"/>
</dbReference>
<reference evidence="10" key="2">
    <citation type="submission" date="2020-11" db="EMBL/GenBank/DDBJ databases">
        <authorList>
            <person name="McCartney M.A."/>
            <person name="Auch B."/>
            <person name="Kono T."/>
            <person name="Mallez S."/>
            <person name="Becker A."/>
            <person name="Gohl D.M."/>
            <person name="Silverstein K.A.T."/>
            <person name="Koren S."/>
            <person name="Bechman K.B."/>
            <person name="Herman A."/>
            <person name="Abrahante J.E."/>
            <person name="Garbe J."/>
        </authorList>
    </citation>
    <scope>NUCLEOTIDE SEQUENCE</scope>
    <source>
        <strain evidence="10">Duluth1</strain>
        <tissue evidence="10">Whole animal</tissue>
    </source>
</reference>
<evidence type="ECO:0000256" key="9">
    <source>
        <dbReference type="ARBA" id="ARBA00023136"/>
    </source>
</evidence>
<accession>A0A9D4IHJ2</accession>
<evidence type="ECO:0000256" key="1">
    <source>
        <dbReference type="ARBA" id="ARBA00004443"/>
    </source>
</evidence>
<sequence length="91" mass="10857">MPEAIAALEDGETEFFKKKDPNFFQFPLSPGGVAYGRVLPFPDFLLDMWHPYEKAQYPHYFAVRDIRKREYIERYEKMVKESGVHVDDHHH</sequence>
<evidence type="ECO:0000256" key="5">
    <source>
        <dbReference type="ARBA" id="ARBA00022660"/>
    </source>
</evidence>
<keyword evidence="9" id="KW-0472">Membrane</keyword>
<dbReference type="InterPro" id="IPR033034">
    <property type="entry name" value="NDUFB9"/>
</dbReference>
<name>A0A9D4IHJ2_DREPO</name>
<dbReference type="EMBL" id="JAIWYP010000009">
    <property type="protein sequence ID" value="KAH3772068.1"/>
    <property type="molecule type" value="Genomic_DNA"/>
</dbReference>
<reference evidence="10" key="1">
    <citation type="journal article" date="2019" name="bioRxiv">
        <title>The Genome of the Zebra Mussel, Dreissena polymorpha: A Resource for Invasive Species Research.</title>
        <authorList>
            <person name="McCartney M.A."/>
            <person name="Auch B."/>
            <person name="Kono T."/>
            <person name="Mallez S."/>
            <person name="Zhang Y."/>
            <person name="Obille A."/>
            <person name="Becker A."/>
            <person name="Abrahante J.E."/>
            <person name="Garbe J."/>
            <person name="Badalamenti J.P."/>
            <person name="Herman A."/>
            <person name="Mangelson H."/>
            <person name="Liachko I."/>
            <person name="Sullivan S."/>
            <person name="Sone E.D."/>
            <person name="Koren S."/>
            <person name="Silverstein K.A.T."/>
            <person name="Beckman K.B."/>
            <person name="Gohl D.M."/>
        </authorList>
    </citation>
    <scope>NUCLEOTIDE SEQUENCE</scope>
    <source>
        <strain evidence="10">Duluth1</strain>
        <tissue evidence="10">Whole animal</tissue>
    </source>
</reference>
<keyword evidence="7" id="KW-0249">Electron transport</keyword>
<keyword evidence="11" id="KW-1185">Reference proteome</keyword>
<evidence type="ECO:0000313" key="11">
    <source>
        <dbReference type="Proteomes" id="UP000828390"/>
    </source>
</evidence>
<evidence type="ECO:0000256" key="2">
    <source>
        <dbReference type="ARBA" id="ARBA00009508"/>
    </source>
</evidence>
<evidence type="ECO:0000256" key="3">
    <source>
        <dbReference type="ARBA" id="ARBA00018684"/>
    </source>
</evidence>
<protein>
    <recommendedName>
        <fullName evidence="3">NADH dehydrogenase [ubiquinone] 1 beta subcomplex subunit 9</fullName>
    </recommendedName>
</protein>
<comment type="caution">
    <text evidence="10">The sequence shown here is derived from an EMBL/GenBank/DDBJ whole genome shotgun (WGS) entry which is preliminary data.</text>
</comment>
<keyword evidence="8" id="KW-0496">Mitochondrion</keyword>
<organism evidence="10 11">
    <name type="scientific">Dreissena polymorpha</name>
    <name type="common">Zebra mussel</name>
    <name type="synonym">Mytilus polymorpha</name>
    <dbReference type="NCBI Taxonomy" id="45954"/>
    <lineage>
        <taxon>Eukaryota</taxon>
        <taxon>Metazoa</taxon>
        <taxon>Spiralia</taxon>
        <taxon>Lophotrochozoa</taxon>
        <taxon>Mollusca</taxon>
        <taxon>Bivalvia</taxon>
        <taxon>Autobranchia</taxon>
        <taxon>Heteroconchia</taxon>
        <taxon>Euheterodonta</taxon>
        <taxon>Imparidentia</taxon>
        <taxon>Neoheterodontei</taxon>
        <taxon>Myida</taxon>
        <taxon>Dreissenoidea</taxon>
        <taxon>Dreissenidae</taxon>
        <taxon>Dreissena</taxon>
    </lineage>
</organism>
<evidence type="ECO:0000313" key="10">
    <source>
        <dbReference type="EMBL" id="KAH3772068.1"/>
    </source>
</evidence>
<dbReference type="GO" id="GO:0006120">
    <property type="term" value="P:mitochondrial electron transport, NADH to ubiquinone"/>
    <property type="evidence" value="ECO:0007669"/>
    <property type="project" value="InterPro"/>
</dbReference>
<evidence type="ECO:0000256" key="8">
    <source>
        <dbReference type="ARBA" id="ARBA00023128"/>
    </source>
</evidence>